<evidence type="ECO:0000313" key="2">
    <source>
        <dbReference type="EMBL" id="ETA73471.1"/>
    </source>
</evidence>
<sequence length="150" mass="17364">MKKLVEKLGKKYKTFNPFTIAEEMGIPIEWANVELPLGKRVTFPGSDLVVIVLSDKLLYSNYRYFVLAHELGHVIRHEDLDGAYQMYKGNMEQQANRFADLLCLEFFREQENRDPVSIGELSEYGVPIAEFDYFESMVIGEKIRKKSSAM</sequence>
<dbReference type="RefSeq" id="WP_023860318.1">
    <property type="nucleotide sequence ID" value="NZ_AWWH01000183.1"/>
</dbReference>
<dbReference type="EMBL" id="AWWH01000183">
    <property type="protein sequence ID" value="ETA73471.1"/>
    <property type="molecule type" value="Genomic_DNA"/>
</dbReference>
<dbReference type="Gene3D" id="1.10.10.2910">
    <property type="match status" value="1"/>
</dbReference>
<dbReference type="Proteomes" id="UP000018559">
    <property type="component" value="Unassembled WGS sequence"/>
</dbReference>
<reference evidence="2 3" key="1">
    <citation type="journal article" date="2014" name="Genome Announc.">
        <title>The Genome of the Predominant Equine Lactobacillus Species, Lactobacillus equi, Is Reflective of Its Lifestyle Adaptations to an Herbivorous Host.</title>
        <authorList>
            <person name="O'Donnell M.M."/>
            <person name="Harris H.M."/>
            <person name="O'Toole P.W."/>
            <person name="Ross R.P."/>
        </authorList>
    </citation>
    <scope>NUCLEOTIDE SEQUENCE [LARGE SCALE GENOMIC DNA]</scope>
    <source>
        <strain evidence="2 3">DPC 6820</strain>
    </source>
</reference>
<name>V7HWS1_9LACO</name>
<proteinExistence type="predicted"/>
<dbReference type="AlphaFoldDB" id="V7HWS1"/>
<accession>V7HWS1</accession>
<dbReference type="Pfam" id="PF06114">
    <property type="entry name" value="Peptidase_M78"/>
    <property type="match status" value="1"/>
</dbReference>
<organism evidence="2 3">
    <name type="scientific">Ligilactobacillus equi DPC 6820</name>
    <dbReference type="NCBI Taxonomy" id="1392007"/>
    <lineage>
        <taxon>Bacteria</taxon>
        <taxon>Bacillati</taxon>
        <taxon>Bacillota</taxon>
        <taxon>Bacilli</taxon>
        <taxon>Lactobacillales</taxon>
        <taxon>Lactobacillaceae</taxon>
        <taxon>Ligilactobacillus</taxon>
    </lineage>
</organism>
<feature type="domain" description="IrrE N-terminal-like" evidence="1">
    <location>
        <begin position="21"/>
        <end position="114"/>
    </location>
</feature>
<keyword evidence="3" id="KW-1185">Reference proteome</keyword>
<evidence type="ECO:0000259" key="1">
    <source>
        <dbReference type="Pfam" id="PF06114"/>
    </source>
</evidence>
<evidence type="ECO:0000313" key="3">
    <source>
        <dbReference type="Proteomes" id="UP000018559"/>
    </source>
</evidence>
<dbReference type="InterPro" id="IPR010359">
    <property type="entry name" value="IrrE_HExxH"/>
</dbReference>
<protein>
    <submittedName>
        <fullName evidence="2">Prophage Lp2 protein 8</fullName>
    </submittedName>
</protein>
<comment type="caution">
    <text evidence="2">The sequence shown here is derived from an EMBL/GenBank/DDBJ whole genome shotgun (WGS) entry which is preliminary data.</text>
</comment>
<gene>
    <name evidence="2" type="ORF">LEQ_1843c</name>
</gene>